<keyword evidence="1" id="KW-0812">Transmembrane</keyword>
<evidence type="ECO:0000313" key="3">
    <source>
        <dbReference type="Proteomes" id="UP000183275"/>
    </source>
</evidence>
<organism evidence="2 3">
    <name type="scientific">Natrinema salifodinae</name>
    <dbReference type="NCBI Taxonomy" id="1202768"/>
    <lineage>
        <taxon>Archaea</taxon>
        <taxon>Methanobacteriati</taxon>
        <taxon>Methanobacteriota</taxon>
        <taxon>Stenosarchaea group</taxon>
        <taxon>Halobacteria</taxon>
        <taxon>Halobacteriales</taxon>
        <taxon>Natrialbaceae</taxon>
        <taxon>Natrinema</taxon>
    </lineage>
</organism>
<keyword evidence="1" id="KW-0472">Membrane</keyword>
<dbReference type="InterPro" id="IPR007404">
    <property type="entry name" value="YdjM-like"/>
</dbReference>
<evidence type="ECO:0000256" key="1">
    <source>
        <dbReference type="SAM" id="Phobius"/>
    </source>
</evidence>
<dbReference type="eggNOG" id="arCOG01744">
    <property type="taxonomic scope" value="Archaea"/>
</dbReference>
<gene>
    <name evidence="2" type="ORF">SAMN05216285_1055</name>
</gene>
<keyword evidence="3" id="KW-1185">Reference proteome</keyword>
<dbReference type="AlphaFoldDB" id="A0A1I0MKX3"/>
<dbReference type="OrthoDB" id="118042at2157"/>
<reference evidence="3" key="1">
    <citation type="submission" date="2016-10" db="EMBL/GenBank/DDBJ databases">
        <authorList>
            <person name="Varghese N."/>
        </authorList>
    </citation>
    <scope>NUCLEOTIDE SEQUENCE [LARGE SCALE GENOMIC DNA]</scope>
    <source>
        <strain evidence="3">CGMCC 1.12284</strain>
    </source>
</reference>
<accession>A0A1I0MKX3</accession>
<feature type="transmembrane region" description="Helical" evidence="1">
    <location>
        <begin position="145"/>
        <end position="163"/>
    </location>
</feature>
<feature type="transmembrane region" description="Helical" evidence="1">
    <location>
        <begin position="88"/>
        <end position="110"/>
    </location>
</feature>
<feature type="transmembrane region" description="Helical" evidence="1">
    <location>
        <begin position="62"/>
        <end position="82"/>
    </location>
</feature>
<sequence length="253" mass="26029">MYRDGHVGFNALLYAPFVPLVTARWSLALALWGAALAIVTATLPDVDQAIARIDHRGPTHTVWFACLVGLVAGAGTVLVAHSGQAFDVGASAGFGFGFAVGTGGILAHLAGDVVTPMGISPLAPVSRAHVTFDAFKSKNGRINRAVLLVGAVALLASLALTIGQPIGVAPAGGYPSVAPRHATSAIDAAQSRPVAVIPWTAIPGLQLVSNGNSHGIPFGESESIARCEPIARPAASAIDRLRSRFRSWNRPIA</sequence>
<dbReference type="GO" id="GO:0016787">
    <property type="term" value="F:hydrolase activity"/>
    <property type="evidence" value="ECO:0007669"/>
    <property type="project" value="UniProtKB-KW"/>
</dbReference>
<keyword evidence="1" id="KW-1133">Transmembrane helix</keyword>
<dbReference type="Pfam" id="PF04307">
    <property type="entry name" value="YdjM"/>
    <property type="match status" value="1"/>
</dbReference>
<keyword evidence="2" id="KW-0378">Hydrolase</keyword>
<name>A0A1I0MKX3_9EURY</name>
<evidence type="ECO:0000313" key="2">
    <source>
        <dbReference type="EMBL" id="SEV88516.1"/>
    </source>
</evidence>
<dbReference type="EMBL" id="FOIS01000001">
    <property type="protein sequence ID" value="SEV88516.1"/>
    <property type="molecule type" value="Genomic_DNA"/>
</dbReference>
<proteinExistence type="predicted"/>
<protein>
    <submittedName>
        <fullName evidence="2">Membrane-bound metal-dependent hydrolase YbcI, DUF457 family</fullName>
    </submittedName>
</protein>
<dbReference type="Proteomes" id="UP000183275">
    <property type="component" value="Unassembled WGS sequence"/>
</dbReference>
<feature type="transmembrane region" description="Helical" evidence="1">
    <location>
        <begin position="20"/>
        <end position="41"/>
    </location>
</feature>